<feature type="region of interest" description="Disordered" evidence="1">
    <location>
        <begin position="1"/>
        <end position="31"/>
    </location>
</feature>
<gene>
    <name evidence="2" type="ORF">GCM10010411_86420</name>
</gene>
<dbReference type="Proteomes" id="UP001501509">
    <property type="component" value="Unassembled WGS sequence"/>
</dbReference>
<feature type="compositionally biased region" description="Polar residues" evidence="1">
    <location>
        <begin position="1"/>
        <end position="11"/>
    </location>
</feature>
<comment type="caution">
    <text evidence="2">The sequence shown here is derived from an EMBL/GenBank/DDBJ whole genome shotgun (WGS) entry which is preliminary data.</text>
</comment>
<sequence length="74" mass="7647">MPNATLITTGSIPVPRPIPVHTPATIRPSTTRGIRSYTFAGADRDGGGGLAVLRSSTMVPIVADSGRTRNPGHP</sequence>
<name>A0ABP6D5I5_9ACTN</name>
<proteinExistence type="predicted"/>
<organism evidence="2 3">
    <name type="scientific">Actinomadura fulvescens</name>
    <dbReference type="NCBI Taxonomy" id="46160"/>
    <lineage>
        <taxon>Bacteria</taxon>
        <taxon>Bacillati</taxon>
        <taxon>Actinomycetota</taxon>
        <taxon>Actinomycetes</taxon>
        <taxon>Streptosporangiales</taxon>
        <taxon>Thermomonosporaceae</taxon>
        <taxon>Actinomadura</taxon>
    </lineage>
</organism>
<protein>
    <submittedName>
        <fullName evidence="2">Uncharacterized protein</fullName>
    </submittedName>
</protein>
<evidence type="ECO:0000313" key="2">
    <source>
        <dbReference type="EMBL" id="GAA2634331.1"/>
    </source>
</evidence>
<keyword evidence="3" id="KW-1185">Reference proteome</keyword>
<evidence type="ECO:0000313" key="3">
    <source>
        <dbReference type="Proteomes" id="UP001501509"/>
    </source>
</evidence>
<dbReference type="EMBL" id="BAAATD010000018">
    <property type="protein sequence ID" value="GAA2634331.1"/>
    <property type="molecule type" value="Genomic_DNA"/>
</dbReference>
<accession>A0ABP6D5I5</accession>
<evidence type="ECO:0000256" key="1">
    <source>
        <dbReference type="SAM" id="MobiDB-lite"/>
    </source>
</evidence>
<reference evidence="3" key="1">
    <citation type="journal article" date="2019" name="Int. J. Syst. Evol. Microbiol.">
        <title>The Global Catalogue of Microorganisms (GCM) 10K type strain sequencing project: providing services to taxonomists for standard genome sequencing and annotation.</title>
        <authorList>
            <consortium name="The Broad Institute Genomics Platform"/>
            <consortium name="The Broad Institute Genome Sequencing Center for Infectious Disease"/>
            <person name="Wu L."/>
            <person name="Ma J."/>
        </authorList>
    </citation>
    <scope>NUCLEOTIDE SEQUENCE [LARGE SCALE GENOMIC DNA]</scope>
    <source>
        <strain evidence="3">JCM 6833</strain>
    </source>
</reference>